<name>A0A8S4NVJ2_OWEFU</name>
<dbReference type="Proteomes" id="UP000749559">
    <property type="component" value="Unassembled WGS sequence"/>
</dbReference>
<gene>
    <name evidence="2" type="ORF">OFUS_LOCUS10936</name>
</gene>
<proteinExistence type="predicted"/>
<keyword evidence="3" id="KW-1185">Reference proteome</keyword>
<dbReference type="EMBL" id="CAIIXF020000005">
    <property type="protein sequence ID" value="CAH1784800.1"/>
    <property type="molecule type" value="Genomic_DNA"/>
</dbReference>
<accession>A0A8S4NVJ2</accession>
<evidence type="ECO:0000313" key="3">
    <source>
        <dbReference type="Proteomes" id="UP000749559"/>
    </source>
</evidence>
<evidence type="ECO:0000256" key="1">
    <source>
        <dbReference type="SAM" id="MobiDB-lite"/>
    </source>
</evidence>
<protein>
    <submittedName>
        <fullName evidence="2">Uncharacterized protein</fullName>
    </submittedName>
</protein>
<organism evidence="2 3">
    <name type="scientific">Owenia fusiformis</name>
    <name type="common">Polychaete worm</name>
    <dbReference type="NCBI Taxonomy" id="6347"/>
    <lineage>
        <taxon>Eukaryota</taxon>
        <taxon>Metazoa</taxon>
        <taxon>Spiralia</taxon>
        <taxon>Lophotrochozoa</taxon>
        <taxon>Annelida</taxon>
        <taxon>Polychaeta</taxon>
        <taxon>Sedentaria</taxon>
        <taxon>Canalipalpata</taxon>
        <taxon>Sabellida</taxon>
        <taxon>Oweniida</taxon>
        <taxon>Oweniidae</taxon>
        <taxon>Owenia</taxon>
    </lineage>
</organism>
<feature type="region of interest" description="Disordered" evidence="1">
    <location>
        <begin position="52"/>
        <end position="98"/>
    </location>
</feature>
<sequence length="229" mass="26167">MEILRKNRRGLITVAPANEANTVDNSYVNDEWLRDVEGASKKKECVFKNDLLEERNAENGLEEDTSKLKKKGIVEEEEEEEKEKEEEEAKLEEDTSALKKEEGVLTNVHVEVEEEVGNEIEEIMNDQNYGQLEIVGQSIENGQKENSLTSDGISPDKEGQALAKSPTLMSLVSLDLEEDWLESSFNNTPIIDQQDEEPACSCFPWACTMKDRFKKVRGFFSNIFQRKRK</sequence>
<comment type="caution">
    <text evidence="2">The sequence shown here is derived from an EMBL/GenBank/DDBJ whole genome shotgun (WGS) entry which is preliminary data.</text>
</comment>
<dbReference type="AlphaFoldDB" id="A0A8S4NVJ2"/>
<evidence type="ECO:0000313" key="2">
    <source>
        <dbReference type="EMBL" id="CAH1784800.1"/>
    </source>
</evidence>
<reference evidence="2" key="1">
    <citation type="submission" date="2022-03" db="EMBL/GenBank/DDBJ databases">
        <authorList>
            <person name="Martin C."/>
        </authorList>
    </citation>
    <scope>NUCLEOTIDE SEQUENCE</scope>
</reference>
<feature type="compositionally biased region" description="Acidic residues" evidence="1">
    <location>
        <begin position="75"/>
        <end position="91"/>
    </location>
</feature>